<gene>
    <name evidence="1" type="ORF">AFUS01_LOCUS27523</name>
</gene>
<accession>A0A8J2PK30</accession>
<keyword evidence="2" id="KW-1185">Reference proteome</keyword>
<comment type="caution">
    <text evidence="1">The sequence shown here is derived from an EMBL/GenBank/DDBJ whole genome shotgun (WGS) entry which is preliminary data.</text>
</comment>
<organism evidence="1 2">
    <name type="scientific">Allacma fusca</name>
    <dbReference type="NCBI Taxonomy" id="39272"/>
    <lineage>
        <taxon>Eukaryota</taxon>
        <taxon>Metazoa</taxon>
        <taxon>Ecdysozoa</taxon>
        <taxon>Arthropoda</taxon>
        <taxon>Hexapoda</taxon>
        <taxon>Collembola</taxon>
        <taxon>Symphypleona</taxon>
        <taxon>Sminthuridae</taxon>
        <taxon>Allacma</taxon>
    </lineage>
</organism>
<dbReference type="AlphaFoldDB" id="A0A8J2PK30"/>
<evidence type="ECO:0000313" key="2">
    <source>
        <dbReference type="Proteomes" id="UP000708208"/>
    </source>
</evidence>
<sequence>LEEEVLLAKQRYSDGDVSVIPQRAPVNPKRELAERMGTWVPNNTVITWV</sequence>
<proteinExistence type="predicted"/>
<protein>
    <submittedName>
        <fullName evidence="1">Uncharacterized protein</fullName>
    </submittedName>
</protein>
<name>A0A8J2PK30_9HEXA</name>
<feature type="non-terminal residue" evidence="1">
    <location>
        <position position="1"/>
    </location>
</feature>
<evidence type="ECO:0000313" key="1">
    <source>
        <dbReference type="EMBL" id="CAG7816929.1"/>
    </source>
</evidence>
<dbReference type="EMBL" id="CAJVCH010382210">
    <property type="protein sequence ID" value="CAG7816929.1"/>
    <property type="molecule type" value="Genomic_DNA"/>
</dbReference>
<reference evidence="1" key="1">
    <citation type="submission" date="2021-06" db="EMBL/GenBank/DDBJ databases">
        <authorList>
            <person name="Hodson N. C."/>
            <person name="Mongue J. A."/>
            <person name="Jaron S. K."/>
        </authorList>
    </citation>
    <scope>NUCLEOTIDE SEQUENCE</scope>
</reference>
<dbReference type="Proteomes" id="UP000708208">
    <property type="component" value="Unassembled WGS sequence"/>
</dbReference>